<dbReference type="AlphaFoldDB" id="A0A1V8TV92"/>
<keyword evidence="2" id="KW-1185">Reference proteome</keyword>
<dbReference type="OrthoDB" id="2993351at2759"/>
<sequence>MPPPVPWPEETGVWATYALHCHCGAIRYNITISPPLLESQAEAKNVEFTQGLEHRKEYRCGRGICPHWFCEKCGCVLGSDLTAIEKMFGGEARNTINLRMLKDIPLDQLRIEKNHVMKGAPPEYHVE</sequence>
<reference evidence="2" key="1">
    <citation type="submission" date="2017-03" db="EMBL/GenBank/DDBJ databases">
        <title>Genomes of endolithic fungi from Antarctica.</title>
        <authorList>
            <person name="Coleine C."/>
            <person name="Masonjones S."/>
            <person name="Stajich J.E."/>
        </authorList>
    </citation>
    <scope>NUCLEOTIDE SEQUENCE [LARGE SCALE GENOMIC DNA]</scope>
    <source>
        <strain evidence="2">CCFEE 5527</strain>
    </source>
</reference>
<dbReference type="InterPro" id="IPR011057">
    <property type="entry name" value="Mss4-like_sf"/>
</dbReference>
<dbReference type="EMBL" id="NAJO01000001">
    <property type="protein sequence ID" value="OQO15315.1"/>
    <property type="molecule type" value="Genomic_DNA"/>
</dbReference>
<gene>
    <name evidence="1" type="ORF">B0A48_00698</name>
</gene>
<comment type="caution">
    <text evidence="1">The sequence shown here is derived from an EMBL/GenBank/DDBJ whole genome shotgun (WGS) entry which is preliminary data.</text>
</comment>
<evidence type="ECO:0008006" key="3">
    <source>
        <dbReference type="Google" id="ProtNLM"/>
    </source>
</evidence>
<protein>
    <recommendedName>
        <fullName evidence="3">CENP-V/GFA domain-containing protein</fullName>
    </recommendedName>
</protein>
<dbReference type="InParanoid" id="A0A1V8TV92"/>
<organism evidence="1 2">
    <name type="scientific">Cryoendolithus antarcticus</name>
    <dbReference type="NCBI Taxonomy" id="1507870"/>
    <lineage>
        <taxon>Eukaryota</taxon>
        <taxon>Fungi</taxon>
        <taxon>Dikarya</taxon>
        <taxon>Ascomycota</taxon>
        <taxon>Pezizomycotina</taxon>
        <taxon>Dothideomycetes</taxon>
        <taxon>Dothideomycetidae</taxon>
        <taxon>Cladosporiales</taxon>
        <taxon>Cladosporiaceae</taxon>
        <taxon>Cryoendolithus</taxon>
    </lineage>
</organism>
<dbReference type="Gene3D" id="2.170.150.70">
    <property type="match status" value="1"/>
</dbReference>
<evidence type="ECO:0000313" key="2">
    <source>
        <dbReference type="Proteomes" id="UP000192596"/>
    </source>
</evidence>
<name>A0A1V8TV92_9PEZI</name>
<accession>A0A1V8TV92</accession>
<dbReference type="Proteomes" id="UP000192596">
    <property type="component" value="Unassembled WGS sequence"/>
</dbReference>
<dbReference type="STRING" id="1507870.A0A1V8TV92"/>
<dbReference type="SUPFAM" id="SSF51316">
    <property type="entry name" value="Mss4-like"/>
    <property type="match status" value="1"/>
</dbReference>
<proteinExistence type="predicted"/>
<evidence type="ECO:0000313" key="1">
    <source>
        <dbReference type="EMBL" id="OQO15315.1"/>
    </source>
</evidence>